<evidence type="ECO:0000259" key="7">
    <source>
        <dbReference type="Pfam" id="PF22666"/>
    </source>
</evidence>
<dbReference type="InterPro" id="IPR017853">
    <property type="entry name" value="GH"/>
</dbReference>
<evidence type="ECO:0000313" key="8">
    <source>
        <dbReference type="EnsemblMetazoa" id="CJA38321.1"/>
    </source>
</evidence>
<dbReference type="InterPro" id="IPR036156">
    <property type="entry name" value="Beta-gal/glucu_dom_sf"/>
</dbReference>
<proteinExistence type="predicted"/>
<evidence type="ECO:0000313" key="9">
    <source>
        <dbReference type="Proteomes" id="UP000005237"/>
    </source>
</evidence>
<dbReference type="InterPro" id="IPR013783">
    <property type="entry name" value="Ig-like_fold"/>
</dbReference>
<dbReference type="GO" id="GO:0004567">
    <property type="term" value="F:beta-mannosidase activity"/>
    <property type="evidence" value="ECO:0007669"/>
    <property type="project" value="UniProtKB-EC"/>
</dbReference>
<dbReference type="EC" id="3.2.1.25" evidence="2"/>
<dbReference type="Proteomes" id="UP000005237">
    <property type="component" value="Unassembled WGS sequence"/>
</dbReference>
<evidence type="ECO:0000259" key="6">
    <source>
        <dbReference type="Pfam" id="PF00703"/>
    </source>
</evidence>
<dbReference type="Gene3D" id="2.60.120.260">
    <property type="entry name" value="Galactose-binding domain-like"/>
    <property type="match status" value="1"/>
</dbReference>
<dbReference type="Pfam" id="PF22666">
    <property type="entry name" value="Glyco_hydro_2_N2"/>
    <property type="match status" value="1"/>
</dbReference>
<protein>
    <recommendedName>
        <fullName evidence="2">beta-mannosidase</fullName>
        <ecNumber evidence="2">3.2.1.25</ecNumber>
    </recommendedName>
</protein>
<dbReference type="Pfam" id="PF00703">
    <property type="entry name" value="Glyco_hydro_2"/>
    <property type="match status" value="1"/>
</dbReference>
<keyword evidence="4" id="KW-0326">Glycosidase</keyword>
<sequence>MQTRCIAFFLLLLFQAGNAANFIINLAGNWDFSSSNESINGVGTVPGDIYSDLYAAGIIDDPLFGENHLNLKWIAEDDWTYSRTFMLSELEDSAAVFLDIESLDTVATVYVNDQKVLHTRNQFLPNQANVTDLVINGLNYIMIYFKSPVKYAARKAGQYLVTLMTETTGNAPIFRQLLATNSPLTVIQTYITETVIRISLGHWHVEFEFETFHYGARTIEYIVMIPELFIRESDIFLLSANKRMQSKSRNKLAFKIPMPMEPKRWWPNGMGEQKTYDVIVSMGSQVKQKKIGFKTVELVQDFIEKSKPAKGRNFYFKVNGEPVFLKGTNWIPVSMFPSNNTNLARMKFLLDSVAEVGMNVVRVWGGGFYETDEFYDYATKKGILVWQVSLV</sequence>
<dbReference type="EnsemblMetazoa" id="CJA38321.1">
    <property type="protein sequence ID" value="CJA38321.1"/>
    <property type="gene ID" value="WBGene00214168"/>
</dbReference>
<dbReference type="InterPro" id="IPR050887">
    <property type="entry name" value="Beta-mannosidase_GH2"/>
</dbReference>
<dbReference type="Gene3D" id="2.60.40.10">
    <property type="entry name" value="Immunoglobulins"/>
    <property type="match status" value="1"/>
</dbReference>
<evidence type="ECO:0000256" key="1">
    <source>
        <dbReference type="ARBA" id="ARBA00000829"/>
    </source>
</evidence>
<feature type="domain" description="Glycoside hydrolase family 2 immunoglobulin-like beta-sandwich" evidence="6">
    <location>
        <begin position="189"/>
        <end position="294"/>
    </location>
</feature>
<name>A0A8R1ELI3_CAEJA</name>
<dbReference type="PANTHER" id="PTHR43730">
    <property type="entry name" value="BETA-MANNOSIDASE"/>
    <property type="match status" value="1"/>
</dbReference>
<dbReference type="Gene3D" id="3.20.20.80">
    <property type="entry name" value="Glycosidases"/>
    <property type="match status" value="1"/>
</dbReference>
<reference evidence="8" key="2">
    <citation type="submission" date="2022-06" db="UniProtKB">
        <authorList>
            <consortium name="EnsemblMetazoa"/>
        </authorList>
    </citation>
    <scope>IDENTIFICATION</scope>
    <source>
        <strain evidence="8">DF5081</strain>
    </source>
</reference>
<evidence type="ECO:0000256" key="2">
    <source>
        <dbReference type="ARBA" id="ARBA00012754"/>
    </source>
</evidence>
<dbReference type="PANTHER" id="PTHR43730:SF1">
    <property type="entry name" value="BETA-MANNOSIDASE"/>
    <property type="match status" value="1"/>
</dbReference>
<dbReference type="GO" id="GO:0006516">
    <property type="term" value="P:glycoprotein catabolic process"/>
    <property type="evidence" value="ECO:0007669"/>
    <property type="project" value="TreeGrafter"/>
</dbReference>
<dbReference type="SUPFAM" id="SSF49303">
    <property type="entry name" value="beta-Galactosidase/glucuronidase domain"/>
    <property type="match status" value="1"/>
</dbReference>
<evidence type="ECO:0000256" key="4">
    <source>
        <dbReference type="ARBA" id="ARBA00023295"/>
    </source>
</evidence>
<accession>A0A8R1ELI3</accession>
<dbReference type="AlphaFoldDB" id="A0A8R1ELI3"/>
<feature type="signal peptide" evidence="5">
    <location>
        <begin position="1"/>
        <end position="19"/>
    </location>
</feature>
<dbReference type="InterPro" id="IPR006102">
    <property type="entry name" value="Ig-like_GH2"/>
</dbReference>
<dbReference type="InterPro" id="IPR008979">
    <property type="entry name" value="Galactose-bd-like_sf"/>
</dbReference>
<reference evidence="9" key="1">
    <citation type="submission" date="2010-08" db="EMBL/GenBank/DDBJ databases">
        <authorList>
            <consortium name="Caenorhabditis japonica Sequencing Consortium"/>
            <person name="Wilson R.K."/>
        </authorList>
    </citation>
    <scope>NUCLEOTIDE SEQUENCE [LARGE SCALE GENOMIC DNA]</scope>
    <source>
        <strain evidence="9">DF5081</strain>
    </source>
</reference>
<dbReference type="SUPFAM" id="SSF51445">
    <property type="entry name" value="(Trans)glycosidases"/>
    <property type="match status" value="1"/>
</dbReference>
<dbReference type="GO" id="GO:0005975">
    <property type="term" value="P:carbohydrate metabolic process"/>
    <property type="evidence" value="ECO:0007669"/>
    <property type="project" value="InterPro"/>
</dbReference>
<feature type="chain" id="PRO_5035864300" description="beta-mannosidase" evidence="5">
    <location>
        <begin position="20"/>
        <end position="391"/>
    </location>
</feature>
<keyword evidence="9" id="KW-1185">Reference proteome</keyword>
<keyword evidence="5" id="KW-0732">Signal</keyword>
<keyword evidence="3" id="KW-0378">Hydrolase</keyword>
<evidence type="ECO:0000256" key="3">
    <source>
        <dbReference type="ARBA" id="ARBA00022801"/>
    </source>
</evidence>
<organism evidence="8 9">
    <name type="scientific">Caenorhabditis japonica</name>
    <dbReference type="NCBI Taxonomy" id="281687"/>
    <lineage>
        <taxon>Eukaryota</taxon>
        <taxon>Metazoa</taxon>
        <taxon>Ecdysozoa</taxon>
        <taxon>Nematoda</taxon>
        <taxon>Chromadorea</taxon>
        <taxon>Rhabditida</taxon>
        <taxon>Rhabditina</taxon>
        <taxon>Rhabditomorpha</taxon>
        <taxon>Rhabditoidea</taxon>
        <taxon>Rhabditidae</taxon>
        <taxon>Peloderinae</taxon>
        <taxon>Caenorhabditis</taxon>
    </lineage>
</organism>
<evidence type="ECO:0000256" key="5">
    <source>
        <dbReference type="SAM" id="SignalP"/>
    </source>
</evidence>
<feature type="domain" description="Beta-mannosidase-like galactose-binding" evidence="7">
    <location>
        <begin position="30"/>
        <end position="159"/>
    </location>
</feature>
<comment type="catalytic activity">
    <reaction evidence="1">
        <text>Hydrolysis of terminal, non-reducing beta-D-mannose residues in beta-D-mannosides.</text>
        <dbReference type="EC" id="3.2.1.25"/>
    </reaction>
</comment>
<dbReference type="InterPro" id="IPR054593">
    <property type="entry name" value="Beta-mannosidase-like_N2"/>
</dbReference>
<dbReference type="SUPFAM" id="SSF49785">
    <property type="entry name" value="Galactose-binding domain-like"/>
    <property type="match status" value="1"/>
</dbReference>